<dbReference type="AlphaFoldDB" id="A0AAW0AW97"/>
<feature type="region of interest" description="Disordered" evidence="1">
    <location>
        <begin position="1"/>
        <end position="44"/>
    </location>
</feature>
<evidence type="ECO:0000256" key="1">
    <source>
        <dbReference type="SAM" id="MobiDB-lite"/>
    </source>
</evidence>
<evidence type="ECO:0000313" key="3">
    <source>
        <dbReference type="Proteomes" id="UP001383192"/>
    </source>
</evidence>
<gene>
    <name evidence="2" type="ORF">VNI00_018600</name>
</gene>
<accession>A0AAW0AW97</accession>
<dbReference type="Proteomes" id="UP001383192">
    <property type="component" value="Unassembled WGS sequence"/>
</dbReference>
<evidence type="ECO:0000313" key="2">
    <source>
        <dbReference type="EMBL" id="KAK7017521.1"/>
    </source>
</evidence>
<name>A0AAW0AW97_9AGAR</name>
<reference evidence="2 3" key="1">
    <citation type="submission" date="2024-01" db="EMBL/GenBank/DDBJ databases">
        <title>A draft genome for a cacao thread blight-causing isolate of Paramarasmius palmivorus.</title>
        <authorList>
            <person name="Baruah I.K."/>
            <person name="Bukari Y."/>
            <person name="Amoako-Attah I."/>
            <person name="Meinhardt L.W."/>
            <person name="Bailey B.A."/>
            <person name="Cohen S.P."/>
        </authorList>
    </citation>
    <scope>NUCLEOTIDE SEQUENCE [LARGE SCALE GENOMIC DNA]</scope>
    <source>
        <strain evidence="2 3">GH-12</strain>
    </source>
</reference>
<protein>
    <recommendedName>
        <fullName evidence="4">WW domain-containing protein</fullName>
    </recommendedName>
</protein>
<proteinExistence type="predicted"/>
<feature type="compositionally biased region" description="Polar residues" evidence="1">
    <location>
        <begin position="1"/>
        <end position="37"/>
    </location>
</feature>
<comment type="caution">
    <text evidence="2">The sequence shown here is derived from an EMBL/GenBank/DDBJ whole genome shotgun (WGS) entry which is preliminary data.</text>
</comment>
<keyword evidence="3" id="KW-1185">Reference proteome</keyword>
<sequence length="256" mass="29042">MLPGTATTSASEAPSHLHSSSLNGIGNRLGASTSSPDFETESCRPVLTSRNLSHSHTYSLAATSGNTNGSHTTLAEDTVDLLGQGLSTASKAFRTIVPEGFGRYAREDIVLMQRTSYEIPLMTMRFDNERLPPGWKEFLHPEGARYFMYEPKRLYTDANIYDDSILSHMNSLIGQYDQYIHRHNIHLSSHVNVVFDLSIDSEEEVRCKYYLVDHSTRMIFWLDTFELNESTLYAWSEVKGVTEVAHIRHVIEAQYW</sequence>
<organism evidence="2 3">
    <name type="scientific">Paramarasmius palmivorus</name>
    <dbReference type="NCBI Taxonomy" id="297713"/>
    <lineage>
        <taxon>Eukaryota</taxon>
        <taxon>Fungi</taxon>
        <taxon>Dikarya</taxon>
        <taxon>Basidiomycota</taxon>
        <taxon>Agaricomycotina</taxon>
        <taxon>Agaricomycetes</taxon>
        <taxon>Agaricomycetidae</taxon>
        <taxon>Agaricales</taxon>
        <taxon>Marasmiineae</taxon>
        <taxon>Marasmiaceae</taxon>
        <taxon>Paramarasmius</taxon>
    </lineage>
</organism>
<evidence type="ECO:0008006" key="4">
    <source>
        <dbReference type="Google" id="ProtNLM"/>
    </source>
</evidence>
<dbReference type="EMBL" id="JAYKXP010000251">
    <property type="protein sequence ID" value="KAK7017521.1"/>
    <property type="molecule type" value="Genomic_DNA"/>
</dbReference>